<dbReference type="AlphaFoldDB" id="A0AAJ1QC34"/>
<protein>
    <recommendedName>
        <fullName evidence="4">Peptidylprolyl isomerase</fullName>
    </recommendedName>
</protein>
<feature type="signal peptide" evidence="1">
    <location>
        <begin position="1"/>
        <end position="18"/>
    </location>
</feature>
<reference evidence="2" key="2">
    <citation type="journal article" date="2022" name="Sci. Total Environ.">
        <title>Prevalence, transmission, and molecular epidemiology of tet(X)-positive bacteria among humans, animals, and environmental niches in China: An epidemiological, and genomic-based study.</title>
        <authorList>
            <person name="Dong N."/>
            <person name="Zeng Y."/>
            <person name="Cai C."/>
            <person name="Sun C."/>
            <person name="Lu J."/>
            <person name="Liu C."/>
            <person name="Zhou H."/>
            <person name="Sun Q."/>
            <person name="Shu L."/>
            <person name="Wang H."/>
            <person name="Wang Y."/>
            <person name="Wang S."/>
            <person name="Wu C."/>
            <person name="Chan E.W."/>
            <person name="Chen G."/>
            <person name="Shen Z."/>
            <person name="Chen S."/>
            <person name="Zhang R."/>
        </authorList>
    </citation>
    <scope>NUCLEOTIDE SEQUENCE</scope>
    <source>
        <strain evidence="2">R655-4</strain>
    </source>
</reference>
<keyword evidence="1" id="KW-0732">Signal</keyword>
<organism evidence="2 3">
    <name type="scientific">Empedobacter brevis</name>
    <dbReference type="NCBI Taxonomy" id="247"/>
    <lineage>
        <taxon>Bacteria</taxon>
        <taxon>Pseudomonadati</taxon>
        <taxon>Bacteroidota</taxon>
        <taxon>Flavobacteriia</taxon>
        <taxon>Flavobacteriales</taxon>
        <taxon>Weeksellaceae</taxon>
        <taxon>Empedobacter</taxon>
    </lineage>
</organism>
<reference evidence="2" key="1">
    <citation type="submission" date="2020-06" db="EMBL/GenBank/DDBJ databases">
        <authorList>
            <person name="Dong N."/>
        </authorList>
    </citation>
    <scope>NUCLEOTIDE SEQUENCE</scope>
    <source>
        <strain evidence="2">R655-4</strain>
    </source>
</reference>
<dbReference type="EMBL" id="JACAGJ010000001">
    <property type="protein sequence ID" value="MDM1071324.1"/>
    <property type="molecule type" value="Genomic_DNA"/>
</dbReference>
<dbReference type="Proteomes" id="UP001170959">
    <property type="component" value="Unassembled WGS sequence"/>
</dbReference>
<evidence type="ECO:0000256" key="1">
    <source>
        <dbReference type="SAM" id="SignalP"/>
    </source>
</evidence>
<sequence>MRVSIVLFIMIMSCGMFAQGKTTSSILDDELYKTFEKEALLFYLSDNYIEYKKITEELSIKLNGNKDLVILEKFEQWVKENLAKTKFDSIDEAMSLAKRRRDLFIENTKAQDSLYKKTIILKEKYGEEAYEQVFTERVLMKVVPYYLQQKIKI</sequence>
<evidence type="ECO:0000313" key="3">
    <source>
        <dbReference type="Proteomes" id="UP001170959"/>
    </source>
</evidence>
<feature type="chain" id="PRO_5042559552" description="Peptidylprolyl isomerase" evidence="1">
    <location>
        <begin position="19"/>
        <end position="153"/>
    </location>
</feature>
<evidence type="ECO:0008006" key="4">
    <source>
        <dbReference type="Google" id="ProtNLM"/>
    </source>
</evidence>
<evidence type="ECO:0000313" key="2">
    <source>
        <dbReference type="EMBL" id="MDM1071324.1"/>
    </source>
</evidence>
<gene>
    <name evidence="2" type="ORF">HX001_02330</name>
</gene>
<comment type="caution">
    <text evidence="2">The sequence shown here is derived from an EMBL/GenBank/DDBJ whole genome shotgun (WGS) entry which is preliminary data.</text>
</comment>
<dbReference type="RefSeq" id="WP_159155942.1">
    <property type="nucleotide sequence ID" value="NZ_CP013210.1"/>
</dbReference>
<name>A0AAJ1QC34_9FLAO</name>
<accession>A0AAJ1QC34</accession>
<proteinExistence type="predicted"/>